<dbReference type="Proteomes" id="UP000762676">
    <property type="component" value="Unassembled WGS sequence"/>
</dbReference>
<evidence type="ECO:0000256" key="2">
    <source>
        <dbReference type="SAM" id="Phobius"/>
    </source>
</evidence>
<evidence type="ECO:0008006" key="5">
    <source>
        <dbReference type="Google" id="ProtNLM"/>
    </source>
</evidence>
<evidence type="ECO:0000256" key="1">
    <source>
        <dbReference type="SAM" id="MobiDB-lite"/>
    </source>
</evidence>
<accession>A0AAV4G6F6</accession>
<keyword evidence="2" id="KW-0812">Transmembrane</keyword>
<evidence type="ECO:0000313" key="3">
    <source>
        <dbReference type="EMBL" id="GFR81177.1"/>
    </source>
</evidence>
<feature type="region of interest" description="Disordered" evidence="1">
    <location>
        <begin position="1"/>
        <end position="49"/>
    </location>
</feature>
<organism evidence="3 4">
    <name type="scientific">Elysia marginata</name>
    <dbReference type="NCBI Taxonomy" id="1093978"/>
    <lineage>
        <taxon>Eukaryota</taxon>
        <taxon>Metazoa</taxon>
        <taxon>Spiralia</taxon>
        <taxon>Lophotrochozoa</taxon>
        <taxon>Mollusca</taxon>
        <taxon>Gastropoda</taxon>
        <taxon>Heterobranchia</taxon>
        <taxon>Euthyneura</taxon>
        <taxon>Panpulmonata</taxon>
        <taxon>Sacoglossa</taxon>
        <taxon>Placobranchoidea</taxon>
        <taxon>Plakobranchidae</taxon>
        <taxon>Elysia</taxon>
    </lineage>
</organism>
<feature type="compositionally biased region" description="Polar residues" evidence="1">
    <location>
        <begin position="1"/>
        <end position="12"/>
    </location>
</feature>
<name>A0AAV4G6F6_9GAST</name>
<feature type="compositionally biased region" description="Polar residues" evidence="1">
    <location>
        <begin position="37"/>
        <end position="46"/>
    </location>
</feature>
<dbReference type="AlphaFoldDB" id="A0AAV4G6F6"/>
<reference evidence="3 4" key="1">
    <citation type="journal article" date="2021" name="Elife">
        <title>Chloroplast acquisition without the gene transfer in kleptoplastic sea slugs, Plakobranchus ocellatus.</title>
        <authorList>
            <person name="Maeda T."/>
            <person name="Takahashi S."/>
            <person name="Yoshida T."/>
            <person name="Shimamura S."/>
            <person name="Takaki Y."/>
            <person name="Nagai Y."/>
            <person name="Toyoda A."/>
            <person name="Suzuki Y."/>
            <person name="Arimoto A."/>
            <person name="Ishii H."/>
            <person name="Satoh N."/>
            <person name="Nishiyama T."/>
            <person name="Hasebe M."/>
            <person name="Maruyama T."/>
            <person name="Minagawa J."/>
            <person name="Obokata J."/>
            <person name="Shigenobu S."/>
        </authorList>
    </citation>
    <scope>NUCLEOTIDE SEQUENCE [LARGE SCALE GENOMIC DNA]</scope>
</reference>
<evidence type="ECO:0000313" key="4">
    <source>
        <dbReference type="Proteomes" id="UP000762676"/>
    </source>
</evidence>
<keyword evidence="2" id="KW-0472">Membrane</keyword>
<sequence length="408" mass="45300">MSVCSSGTTRNISRSSEASSSGTTRNISRSSEASSSGTTRNISRSQGEWMGSRKFQFGEKIPPKHILFNVLQMRTPPRNQLYLDLNLMSFTLFSLCIFQLIELGLAQKSNNFSITFNGKYNTAFINSPVQGTCTSVLESDEKLTLQVSRYSTTGVDLVVGKYVLQNGLITAERKTKDMVVQKLPESWFYRGAAGRIGMVFKYCVREKVRMDCRAHKHSGLKNRGRNVNSLYRPLKPFLVVYYHLQPNTLLVGKYFKMTCSAYVGTNGKLSFIIPARKGGKIHHWTVHSNRARDHEEPSGEPGKLKFKTELTDKGPKIQASLVLFVWATLAYEKIACQSSNMANTLQETIWNNKSALSVVVVVAVVVIVVVTVLVLLLVVVVVVAVTVVVVVVVVVIALVVGIERQINI</sequence>
<dbReference type="EMBL" id="BMAT01001170">
    <property type="protein sequence ID" value="GFR81177.1"/>
    <property type="molecule type" value="Genomic_DNA"/>
</dbReference>
<gene>
    <name evidence="3" type="ORF">ElyMa_000598700</name>
</gene>
<feature type="transmembrane region" description="Helical" evidence="2">
    <location>
        <begin position="355"/>
        <end position="376"/>
    </location>
</feature>
<protein>
    <recommendedName>
        <fullName evidence="5">ZP domain-containing protein</fullName>
    </recommendedName>
</protein>
<comment type="caution">
    <text evidence="3">The sequence shown here is derived from an EMBL/GenBank/DDBJ whole genome shotgun (WGS) entry which is preliminary data.</text>
</comment>
<keyword evidence="4" id="KW-1185">Reference proteome</keyword>
<proteinExistence type="predicted"/>
<feature type="transmembrane region" description="Helical" evidence="2">
    <location>
        <begin position="382"/>
        <end position="402"/>
    </location>
</feature>
<keyword evidence="2" id="KW-1133">Transmembrane helix</keyword>